<dbReference type="PATRIC" id="fig|993692.3.peg.1411"/>
<evidence type="ECO:0000256" key="1">
    <source>
        <dbReference type="ARBA" id="ARBA00022741"/>
    </source>
</evidence>
<sequence>MGTIQIENVSFRYDQMVDNLFDSLNLKIDESWKLGLIGRNGRGKTTLMKLLLGQLDYQGQVVSNLNFYYYPQAVVDKNVPTIEVVKNLTHLEEYDLWKIEIELDKLKVDSGVLQQEFSTLSPGERTKVLLAILFIDESGFQLIDEPTNHLDIEGRKIVSDYLKSKKGFIVISHDKNFLNPVIDHVISINRADVDVYKGNFDTWQDNKNRQDNSEQNEKEQLKKDIHRLHETAVKRENWSNSAEAQKNKNRYGESVNLDKGFISHKSAKMMKKAKTAEKRVDSAINEKQSLLKNIEIEEPITLNYEELSHPDIFVQVDNLSLRHETITTPVVNFKVKKNQVLAVIGQNGIGKTTIFKQILGVPQPFEQIGDIKVANNLKISYLRQDNELTGEIKALAVDKKIEPEMVYSNLRKLGFERYLFNQPVENMSQGQRRKVALALSLSEKANLYFWDEPLNYLDVITRQQIISAIKKQHPTMLLIDHDQDLIDEVSTQKVKLHY</sequence>
<keyword evidence="3" id="KW-0175">Coiled coil</keyword>
<dbReference type="InterPro" id="IPR003593">
    <property type="entry name" value="AAA+_ATPase"/>
</dbReference>
<dbReference type="InterPro" id="IPR017871">
    <property type="entry name" value="ABC_transporter-like_CS"/>
</dbReference>
<comment type="caution">
    <text evidence="5">The sequence shown here is derived from an EMBL/GenBank/DDBJ whole genome shotgun (WGS) entry which is preliminary data.</text>
</comment>
<gene>
    <name evidence="5" type="ORF">IV57_GL001390</name>
</gene>
<dbReference type="PROSITE" id="PS50893">
    <property type="entry name" value="ABC_TRANSPORTER_2"/>
    <property type="match status" value="2"/>
</dbReference>
<feature type="domain" description="ABC transporter" evidence="4">
    <location>
        <begin position="307"/>
        <end position="498"/>
    </location>
</feature>
<dbReference type="InterPro" id="IPR003439">
    <property type="entry name" value="ABC_transporter-like_ATP-bd"/>
</dbReference>
<dbReference type="PANTHER" id="PTHR42855:SF2">
    <property type="entry name" value="DRUG RESISTANCE ABC TRANSPORTER,ATP-BINDING PROTEIN"/>
    <property type="match status" value="1"/>
</dbReference>
<dbReference type="SUPFAM" id="SSF52540">
    <property type="entry name" value="P-loop containing nucleoside triphosphate hydrolases"/>
    <property type="match status" value="2"/>
</dbReference>
<organism evidence="5 6">
    <name type="scientific">Companilactobacillus kimchiensis</name>
    <dbReference type="NCBI Taxonomy" id="993692"/>
    <lineage>
        <taxon>Bacteria</taxon>
        <taxon>Bacillati</taxon>
        <taxon>Bacillota</taxon>
        <taxon>Bacilli</taxon>
        <taxon>Lactobacillales</taxon>
        <taxon>Lactobacillaceae</taxon>
        <taxon>Companilactobacillus</taxon>
    </lineage>
</organism>
<dbReference type="CDD" id="cd03221">
    <property type="entry name" value="ABCF_EF-3"/>
    <property type="match status" value="1"/>
</dbReference>
<evidence type="ECO:0000259" key="4">
    <source>
        <dbReference type="PROSITE" id="PS50893"/>
    </source>
</evidence>
<dbReference type="RefSeq" id="WP_057881561.1">
    <property type="nucleotide sequence ID" value="NZ_JQCF01000029.1"/>
</dbReference>
<dbReference type="InterPro" id="IPR027417">
    <property type="entry name" value="P-loop_NTPase"/>
</dbReference>
<keyword evidence="1" id="KW-0547">Nucleotide-binding</keyword>
<dbReference type="AlphaFoldDB" id="A0A0R2L8V8"/>
<dbReference type="InterPro" id="IPR051309">
    <property type="entry name" value="ABCF_ATPase"/>
</dbReference>
<dbReference type="Gene3D" id="3.40.50.300">
    <property type="entry name" value="P-loop containing nucleotide triphosphate hydrolases"/>
    <property type="match status" value="2"/>
</dbReference>
<name>A0A0R2L8V8_9LACO</name>
<dbReference type="PANTHER" id="PTHR42855">
    <property type="entry name" value="ABC TRANSPORTER ATP-BINDING SUBUNIT"/>
    <property type="match status" value="1"/>
</dbReference>
<protein>
    <submittedName>
        <fullName evidence="5">ABC transporter-like protein</fullName>
    </submittedName>
</protein>
<dbReference type="Pfam" id="PF00005">
    <property type="entry name" value="ABC_tran"/>
    <property type="match status" value="2"/>
</dbReference>
<evidence type="ECO:0000256" key="2">
    <source>
        <dbReference type="ARBA" id="ARBA00022840"/>
    </source>
</evidence>
<accession>A0A0R2L8V8</accession>
<dbReference type="NCBIfam" id="NF000355">
    <property type="entry name" value="ribo_prot_ABC_F"/>
    <property type="match status" value="1"/>
</dbReference>
<feature type="domain" description="ABC transporter" evidence="4">
    <location>
        <begin position="4"/>
        <end position="215"/>
    </location>
</feature>
<keyword evidence="6" id="KW-1185">Reference proteome</keyword>
<dbReference type="STRING" id="993692.IV57_GL001390"/>
<dbReference type="PROSITE" id="PS00211">
    <property type="entry name" value="ABC_TRANSPORTER_1"/>
    <property type="match status" value="2"/>
</dbReference>
<dbReference type="GO" id="GO:0016887">
    <property type="term" value="F:ATP hydrolysis activity"/>
    <property type="evidence" value="ECO:0007669"/>
    <property type="project" value="InterPro"/>
</dbReference>
<dbReference type="SMART" id="SM00382">
    <property type="entry name" value="AAA"/>
    <property type="match status" value="2"/>
</dbReference>
<dbReference type="EMBL" id="JQCF01000029">
    <property type="protein sequence ID" value="KRN97920.1"/>
    <property type="molecule type" value="Genomic_DNA"/>
</dbReference>
<dbReference type="OrthoDB" id="9762369at2"/>
<dbReference type="GO" id="GO:0005524">
    <property type="term" value="F:ATP binding"/>
    <property type="evidence" value="ECO:0007669"/>
    <property type="project" value="UniProtKB-KW"/>
</dbReference>
<proteinExistence type="predicted"/>
<keyword evidence="2" id="KW-0067">ATP-binding</keyword>
<evidence type="ECO:0000256" key="3">
    <source>
        <dbReference type="SAM" id="Coils"/>
    </source>
</evidence>
<dbReference type="Proteomes" id="UP000051006">
    <property type="component" value="Unassembled WGS sequence"/>
</dbReference>
<evidence type="ECO:0000313" key="6">
    <source>
        <dbReference type="Proteomes" id="UP000051006"/>
    </source>
</evidence>
<reference evidence="5 6" key="1">
    <citation type="journal article" date="2015" name="Genome Announc.">
        <title>Expanding the biotechnology potential of lactobacilli through comparative genomics of 213 strains and associated genera.</title>
        <authorList>
            <person name="Sun Z."/>
            <person name="Harris H.M."/>
            <person name="McCann A."/>
            <person name="Guo C."/>
            <person name="Argimon S."/>
            <person name="Zhang W."/>
            <person name="Yang X."/>
            <person name="Jeffery I.B."/>
            <person name="Cooney J.C."/>
            <person name="Kagawa T.F."/>
            <person name="Liu W."/>
            <person name="Song Y."/>
            <person name="Salvetti E."/>
            <person name="Wrobel A."/>
            <person name="Rasinkangas P."/>
            <person name="Parkhill J."/>
            <person name="Rea M.C."/>
            <person name="O'Sullivan O."/>
            <person name="Ritari J."/>
            <person name="Douillard F.P."/>
            <person name="Paul Ross R."/>
            <person name="Yang R."/>
            <person name="Briner A.E."/>
            <person name="Felis G.E."/>
            <person name="de Vos W.M."/>
            <person name="Barrangou R."/>
            <person name="Klaenhammer T.R."/>
            <person name="Caufield P.W."/>
            <person name="Cui Y."/>
            <person name="Zhang H."/>
            <person name="O'Toole P.W."/>
        </authorList>
    </citation>
    <scope>NUCLEOTIDE SEQUENCE [LARGE SCALE GENOMIC DNA]</scope>
    <source>
        <strain evidence="5 6">DSM 24716</strain>
    </source>
</reference>
<evidence type="ECO:0000313" key="5">
    <source>
        <dbReference type="EMBL" id="KRN97920.1"/>
    </source>
</evidence>
<feature type="coiled-coil region" evidence="3">
    <location>
        <begin position="266"/>
        <end position="293"/>
    </location>
</feature>